<protein>
    <submittedName>
        <fullName evidence="1">Uncharacterized protein</fullName>
    </submittedName>
</protein>
<sequence>MAFITKVAALAIGIPTTLTAIYLLSLHRDVSQHVIAETKLRQSRAGKTLSSIRKPNCMPTDVADDNSEWIVAYERVTSRPIPVSHLQPAPLSTVLTKYIRATMTAFGNTPQVFLLKRMMPKKDLVTAETFSRERIQSLDFEVGDRVHGVWRVAYRGSGNREDENAEERQRVELLMEAPGGYRGPVVEGVVVVGVERMDESRIVFVNETWMWRRPEGKSLMLESAAGRWLHTLLSSWLVKRGVDALFPGRKEKEA</sequence>
<keyword evidence="2" id="KW-1185">Reference proteome</keyword>
<dbReference type="EMBL" id="JAULSV010000007">
    <property type="protein sequence ID" value="KAK0639656.1"/>
    <property type="molecule type" value="Genomic_DNA"/>
</dbReference>
<gene>
    <name evidence="1" type="ORF">B0T16DRAFT_246927</name>
</gene>
<organism evidence="1 2">
    <name type="scientific">Cercophora newfieldiana</name>
    <dbReference type="NCBI Taxonomy" id="92897"/>
    <lineage>
        <taxon>Eukaryota</taxon>
        <taxon>Fungi</taxon>
        <taxon>Dikarya</taxon>
        <taxon>Ascomycota</taxon>
        <taxon>Pezizomycotina</taxon>
        <taxon>Sordariomycetes</taxon>
        <taxon>Sordariomycetidae</taxon>
        <taxon>Sordariales</taxon>
        <taxon>Lasiosphaeriaceae</taxon>
        <taxon>Cercophora</taxon>
    </lineage>
</organism>
<dbReference type="AlphaFoldDB" id="A0AA39XU11"/>
<evidence type="ECO:0000313" key="2">
    <source>
        <dbReference type="Proteomes" id="UP001174936"/>
    </source>
</evidence>
<accession>A0AA39XU11</accession>
<evidence type="ECO:0000313" key="1">
    <source>
        <dbReference type="EMBL" id="KAK0639656.1"/>
    </source>
</evidence>
<proteinExistence type="predicted"/>
<dbReference type="Proteomes" id="UP001174936">
    <property type="component" value="Unassembled WGS sequence"/>
</dbReference>
<reference evidence="1" key="1">
    <citation type="submission" date="2023-06" db="EMBL/GenBank/DDBJ databases">
        <title>Genome-scale phylogeny and comparative genomics of the fungal order Sordariales.</title>
        <authorList>
            <consortium name="Lawrence Berkeley National Laboratory"/>
            <person name="Hensen N."/>
            <person name="Bonometti L."/>
            <person name="Westerberg I."/>
            <person name="Brannstrom I.O."/>
            <person name="Guillou S."/>
            <person name="Cros-Aarteil S."/>
            <person name="Calhoun S."/>
            <person name="Haridas S."/>
            <person name="Kuo A."/>
            <person name="Mondo S."/>
            <person name="Pangilinan J."/>
            <person name="Riley R."/>
            <person name="Labutti K."/>
            <person name="Andreopoulos B."/>
            <person name="Lipzen A."/>
            <person name="Chen C."/>
            <person name="Yanf M."/>
            <person name="Daum C."/>
            <person name="Ng V."/>
            <person name="Clum A."/>
            <person name="Steindorff A."/>
            <person name="Ohm R."/>
            <person name="Martin F."/>
            <person name="Silar P."/>
            <person name="Natvig D."/>
            <person name="Lalanne C."/>
            <person name="Gautier V."/>
            <person name="Ament-Velasquez S.L."/>
            <person name="Kruys A."/>
            <person name="Hutchinson M.I."/>
            <person name="Powell A.J."/>
            <person name="Barry K."/>
            <person name="Miller A.N."/>
            <person name="Grigoriev I.V."/>
            <person name="Debuchy R."/>
            <person name="Gladieux P."/>
            <person name="Thoren M.H."/>
            <person name="Johannesson H."/>
        </authorList>
    </citation>
    <scope>NUCLEOTIDE SEQUENCE</scope>
    <source>
        <strain evidence="1">SMH2532-1</strain>
    </source>
</reference>
<comment type="caution">
    <text evidence="1">The sequence shown here is derived from an EMBL/GenBank/DDBJ whole genome shotgun (WGS) entry which is preliminary data.</text>
</comment>
<name>A0AA39XU11_9PEZI</name>